<protein>
    <recommendedName>
        <fullName evidence="7">Transcription initiation factor IIF subunit alpha</fullName>
    </recommendedName>
</protein>
<evidence type="ECO:0000256" key="6">
    <source>
        <dbReference type="ARBA" id="ARBA00023242"/>
    </source>
</evidence>
<dbReference type="InterPro" id="IPR011039">
    <property type="entry name" value="TFIIF_interaction"/>
</dbReference>
<name>A0A4P9WKL8_9FUNG</name>
<dbReference type="InterPro" id="IPR008851">
    <property type="entry name" value="TFIIF-alpha"/>
</dbReference>
<dbReference type="GO" id="GO:0006367">
    <property type="term" value="P:transcription initiation at RNA polymerase II promoter"/>
    <property type="evidence" value="ECO:0007669"/>
    <property type="project" value="InterPro"/>
</dbReference>
<keyword evidence="6 7" id="KW-0539">Nucleus</keyword>
<dbReference type="AlphaFoldDB" id="A0A4P9WKL8"/>
<dbReference type="Pfam" id="PF05793">
    <property type="entry name" value="TFIIF_alpha"/>
    <property type="match status" value="1"/>
</dbReference>
<dbReference type="GO" id="GO:0016251">
    <property type="term" value="F:RNA polymerase II general transcription initiation factor activity"/>
    <property type="evidence" value="ECO:0007669"/>
    <property type="project" value="TreeGrafter"/>
</dbReference>
<gene>
    <name evidence="9" type="ORF">BDK51DRAFT_51043</name>
</gene>
<keyword evidence="10" id="KW-1185">Reference proteome</keyword>
<evidence type="ECO:0000256" key="2">
    <source>
        <dbReference type="ARBA" id="ARBA00005249"/>
    </source>
</evidence>
<feature type="region of interest" description="Disordered" evidence="8">
    <location>
        <begin position="1"/>
        <end position="39"/>
    </location>
</feature>
<evidence type="ECO:0000256" key="1">
    <source>
        <dbReference type="ARBA" id="ARBA00004123"/>
    </source>
</evidence>
<proteinExistence type="inferred from homology"/>
<keyword evidence="4 7" id="KW-0238">DNA-binding</keyword>
<comment type="subcellular location">
    <subcellularLocation>
        <location evidence="1 7">Nucleus</location>
    </subcellularLocation>
</comment>
<dbReference type="PANTHER" id="PTHR13011">
    <property type="entry name" value="TFIIF-ALPHA"/>
    <property type="match status" value="1"/>
</dbReference>
<evidence type="ECO:0000256" key="3">
    <source>
        <dbReference type="ARBA" id="ARBA00023015"/>
    </source>
</evidence>
<evidence type="ECO:0000256" key="8">
    <source>
        <dbReference type="SAM" id="MobiDB-lite"/>
    </source>
</evidence>
<reference evidence="10" key="1">
    <citation type="journal article" date="2018" name="Nat. Microbiol.">
        <title>Leveraging single-cell genomics to expand the fungal tree of life.</title>
        <authorList>
            <person name="Ahrendt S.R."/>
            <person name="Quandt C.A."/>
            <person name="Ciobanu D."/>
            <person name="Clum A."/>
            <person name="Salamov A."/>
            <person name="Andreopoulos B."/>
            <person name="Cheng J.F."/>
            <person name="Woyke T."/>
            <person name="Pelin A."/>
            <person name="Henrissat B."/>
            <person name="Reynolds N.K."/>
            <person name="Benny G.L."/>
            <person name="Smith M.E."/>
            <person name="James T.Y."/>
            <person name="Grigoriev I.V."/>
        </authorList>
    </citation>
    <scope>NUCLEOTIDE SEQUENCE [LARGE SCALE GENOMIC DNA]</scope>
</reference>
<evidence type="ECO:0000313" key="9">
    <source>
        <dbReference type="EMBL" id="RKO92675.1"/>
    </source>
</evidence>
<evidence type="ECO:0000256" key="4">
    <source>
        <dbReference type="ARBA" id="ARBA00023125"/>
    </source>
</evidence>
<dbReference type="OrthoDB" id="76676at2759"/>
<accession>A0A4P9WKL8</accession>
<dbReference type="GO" id="GO:0003677">
    <property type="term" value="F:DNA binding"/>
    <property type="evidence" value="ECO:0007669"/>
    <property type="project" value="UniProtKB-KW"/>
</dbReference>
<evidence type="ECO:0000256" key="7">
    <source>
        <dbReference type="RuleBase" id="RU366044"/>
    </source>
</evidence>
<keyword evidence="5 7" id="KW-0804">Transcription</keyword>
<organism evidence="9 10">
    <name type="scientific">Blyttiomyces helicus</name>
    <dbReference type="NCBI Taxonomy" id="388810"/>
    <lineage>
        <taxon>Eukaryota</taxon>
        <taxon>Fungi</taxon>
        <taxon>Fungi incertae sedis</taxon>
        <taxon>Chytridiomycota</taxon>
        <taxon>Chytridiomycota incertae sedis</taxon>
        <taxon>Chytridiomycetes</taxon>
        <taxon>Chytridiomycetes incertae sedis</taxon>
        <taxon>Blyttiomyces</taxon>
    </lineage>
</organism>
<keyword evidence="3 7" id="KW-0805">Transcription regulation</keyword>
<comment type="similarity">
    <text evidence="2 7">Belongs to the TFIIF alpha subunit family.</text>
</comment>
<dbReference type="EMBL" id="KZ994541">
    <property type="protein sequence ID" value="RKO92675.1"/>
    <property type="molecule type" value="Genomic_DNA"/>
</dbReference>
<feature type="region of interest" description="Disordered" evidence="8">
    <location>
        <begin position="151"/>
        <end position="176"/>
    </location>
</feature>
<dbReference type="PANTHER" id="PTHR13011:SF0">
    <property type="entry name" value="GENERAL TRANSCRIPTION FACTOR IIF SUBUNIT 1"/>
    <property type="match status" value="1"/>
</dbReference>
<dbReference type="GO" id="GO:0032968">
    <property type="term" value="P:positive regulation of transcription elongation by RNA polymerase II"/>
    <property type="evidence" value="ECO:0007669"/>
    <property type="project" value="InterPro"/>
</dbReference>
<comment type="function">
    <text evidence="7">TFIIF is a general transcription initiation factor that binds to RNA polymerase II and helps to recruit it to the initiation complex in collaboration with TFIIB. It promotes transcription elongation.</text>
</comment>
<feature type="non-terminal residue" evidence="9">
    <location>
        <position position="266"/>
    </location>
</feature>
<evidence type="ECO:0000256" key="5">
    <source>
        <dbReference type="ARBA" id="ARBA00023163"/>
    </source>
</evidence>
<sequence length="266" mass="29805">MSWQGATANGHPGDHGTPPPPFPHQQLQQPPAAAPAPAPAKPQYLEFKLTSSATNLSHHIMKFSNPKLDVAALPRPLRMVRDIPPPSQAKLEYEAERAALVLDAKAADAAAEKRALMEKLDPGKIAPFGNAVKNRTNLFKKKTKSFYFGRDEEAEEEAKQAGKDGAAPRRRKKDPDRFPWLLTDAEGNNGHVGNVDGAQDSNYYLFVFSDDGFQVIPASKWYKFTPKLNYRTLTAEEADEQLKNVSKTKHTDRWLMHRKKEVRLRL</sequence>
<dbReference type="Proteomes" id="UP000269721">
    <property type="component" value="Unassembled WGS sequence"/>
</dbReference>
<dbReference type="GO" id="GO:0001096">
    <property type="term" value="F:TFIIF-class transcription factor complex binding"/>
    <property type="evidence" value="ECO:0007669"/>
    <property type="project" value="TreeGrafter"/>
</dbReference>
<evidence type="ECO:0000313" key="10">
    <source>
        <dbReference type="Proteomes" id="UP000269721"/>
    </source>
</evidence>
<dbReference type="GO" id="GO:0005674">
    <property type="term" value="C:transcription factor TFIIF complex"/>
    <property type="evidence" value="ECO:0007669"/>
    <property type="project" value="TreeGrafter"/>
</dbReference>
<dbReference type="SUPFAM" id="SSF50916">
    <property type="entry name" value="Rap30/74 interaction domains"/>
    <property type="match status" value="1"/>
</dbReference>